<organism evidence="5 6">
    <name type="scientific">Rouxiella silvae</name>
    <dbReference type="NCBI Taxonomy" id="1646373"/>
    <lineage>
        <taxon>Bacteria</taxon>
        <taxon>Pseudomonadati</taxon>
        <taxon>Pseudomonadota</taxon>
        <taxon>Gammaproteobacteria</taxon>
        <taxon>Enterobacterales</taxon>
        <taxon>Yersiniaceae</taxon>
        <taxon>Rouxiella</taxon>
    </lineage>
</organism>
<dbReference type="RefSeq" id="WP_084982629.1">
    <property type="nucleotide sequence ID" value="NZ_CBCSCF010000001.1"/>
</dbReference>
<keyword evidence="3" id="KW-0804">Transcription</keyword>
<dbReference type="InterPro" id="IPR011256">
    <property type="entry name" value="Reg_factor_effector_dom_sf"/>
</dbReference>
<dbReference type="Gene3D" id="1.10.10.60">
    <property type="entry name" value="Homeodomain-like"/>
    <property type="match status" value="2"/>
</dbReference>
<dbReference type="Proteomes" id="UP000192722">
    <property type="component" value="Unassembled WGS sequence"/>
</dbReference>
<dbReference type="InterPro" id="IPR009057">
    <property type="entry name" value="Homeodomain-like_sf"/>
</dbReference>
<evidence type="ECO:0000256" key="2">
    <source>
        <dbReference type="ARBA" id="ARBA00023125"/>
    </source>
</evidence>
<evidence type="ECO:0000256" key="3">
    <source>
        <dbReference type="ARBA" id="ARBA00023163"/>
    </source>
</evidence>
<name>A0ABX3U3N8_9GAMM</name>
<dbReference type="PANTHER" id="PTHR47504">
    <property type="entry name" value="RIGHT ORIGIN-BINDING PROTEIN"/>
    <property type="match status" value="1"/>
</dbReference>
<keyword evidence="1" id="KW-0805">Transcription regulation</keyword>
<dbReference type="SUPFAM" id="SSF46689">
    <property type="entry name" value="Homeodomain-like"/>
    <property type="match status" value="2"/>
</dbReference>
<protein>
    <submittedName>
        <fullName evidence="5">AraC family transcriptional regulator</fullName>
    </submittedName>
</protein>
<dbReference type="PROSITE" id="PS01124">
    <property type="entry name" value="HTH_ARAC_FAMILY_2"/>
    <property type="match status" value="1"/>
</dbReference>
<accession>A0ABX3U3N8</accession>
<sequence length="294" mass="34440">MQDELTLDFHDELIKAMVYWIEANLSDRLTMEKASKKTGYSRWYLQRLFKSKTGYVLGKYIRDRRLTMAAIALRLTDMTILEISDYFSFDSQQTFTRTFKKNFDETPGNYRRNASWTMNGIMPPLALKAFPQPEYEFVELPAMAFVGTTETYVYPFDALYNSQYHVHHEALSRYLTTSEALSETVWGLSDIYPDSDDTMPNALQFKYIVGQQVSLKHRHNIKVPASKYMKIKYTHELSRINDFILYVYSALLPTLDLKFIMQPDLEKFSPELRLNGITCEYYIPLENVNTGRTD</sequence>
<gene>
    <name evidence="5" type="ORF">BS639_06250</name>
</gene>
<evidence type="ECO:0000313" key="6">
    <source>
        <dbReference type="Proteomes" id="UP000192722"/>
    </source>
</evidence>
<keyword evidence="6" id="KW-1185">Reference proteome</keyword>
<proteinExistence type="predicted"/>
<dbReference type="InterPro" id="IPR018060">
    <property type="entry name" value="HTH_AraC"/>
</dbReference>
<dbReference type="InterPro" id="IPR029442">
    <property type="entry name" value="GyrI-like"/>
</dbReference>
<evidence type="ECO:0000256" key="1">
    <source>
        <dbReference type="ARBA" id="ARBA00023015"/>
    </source>
</evidence>
<evidence type="ECO:0000313" key="5">
    <source>
        <dbReference type="EMBL" id="ORJ22133.1"/>
    </source>
</evidence>
<dbReference type="InterPro" id="IPR050959">
    <property type="entry name" value="MarA-like"/>
</dbReference>
<dbReference type="Gene3D" id="3.20.80.10">
    <property type="entry name" value="Regulatory factor, effector binding domain"/>
    <property type="match status" value="1"/>
</dbReference>
<evidence type="ECO:0000259" key="4">
    <source>
        <dbReference type="PROSITE" id="PS01124"/>
    </source>
</evidence>
<dbReference type="Pfam" id="PF12833">
    <property type="entry name" value="HTH_18"/>
    <property type="match status" value="1"/>
</dbReference>
<dbReference type="SUPFAM" id="SSF55136">
    <property type="entry name" value="Probable bacterial effector-binding domain"/>
    <property type="match status" value="1"/>
</dbReference>
<dbReference type="EMBL" id="MRWD01000011">
    <property type="protein sequence ID" value="ORJ22133.1"/>
    <property type="molecule type" value="Genomic_DNA"/>
</dbReference>
<comment type="caution">
    <text evidence="5">The sequence shown here is derived from an EMBL/GenBank/DDBJ whole genome shotgun (WGS) entry which is preliminary data.</text>
</comment>
<reference evidence="5 6" key="1">
    <citation type="journal article" date="2017" name="Int. J. Syst. Evol. Microbiol.">
        <title>Rouxiella badensis sp. nov. and Rouxiella silvae sp. nov. isolated from peat bog soil in Germany and emendation of the genus description.</title>
        <authorList>
            <person name="Le Fleche-Mateos A."/>
            <person name="Kugler J.H."/>
            <person name="Hansen S.H."/>
            <person name="Syldatk C."/>
            <person name="Hausmann R."/>
            <person name="Lomprez F."/>
            <person name="Vandenbogaert M."/>
            <person name="Manuguerra J.C."/>
            <person name="Grimont P.A."/>
        </authorList>
    </citation>
    <scope>NUCLEOTIDE SEQUENCE [LARGE SCALE GENOMIC DNA]</scope>
    <source>
        <strain evidence="5 6">213</strain>
    </source>
</reference>
<dbReference type="SMART" id="SM00342">
    <property type="entry name" value="HTH_ARAC"/>
    <property type="match status" value="1"/>
</dbReference>
<feature type="domain" description="HTH araC/xylS-type" evidence="4">
    <location>
        <begin position="15"/>
        <end position="113"/>
    </location>
</feature>
<keyword evidence="2" id="KW-0238">DNA-binding</keyword>
<dbReference type="PANTHER" id="PTHR47504:SF5">
    <property type="entry name" value="RIGHT ORIGIN-BINDING PROTEIN"/>
    <property type="match status" value="1"/>
</dbReference>
<dbReference type="Pfam" id="PF06445">
    <property type="entry name" value="GyrI-like"/>
    <property type="match status" value="1"/>
</dbReference>